<gene>
    <name evidence="2" type="ORF">DMP08_07590</name>
</gene>
<proteinExistence type="predicted"/>
<feature type="domain" description="Nitroreductase" evidence="1">
    <location>
        <begin position="5"/>
        <end position="60"/>
    </location>
</feature>
<feature type="domain" description="Nitroreductase" evidence="1">
    <location>
        <begin position="62"/>
        <end position="146"/>
    </location>
</feature>
<dbReference type="InterPro" id="IPR050627">
    <property type="entry name" value="Nitroreductase/BluB"/>
</dbReference>
<dbReference type="Pfam" id="PF00881">
    <property type="entry name" value="Nitroreductase"/>
    <property type="match status" value="2"/>
</dbReference>
<evidence type="ECO:0000313" key="3">
    <source>
        <dbReference type="Proteomes" id="UP000278632"/>
    </source>
</evidence>
<protein>
    <submittedName>
        <fullName evidence="2">Nitroreductase family protein</fullName>
    </submittedName>
</protein>
<dbReference type="OrthoDB" id="9773807at2"/>
<dbReference type="InterPro" id="IPR000415">
    <property type="entry name" value="Nitroreductase-like"/>
</dbReference>
<name>A0A3N0B813_9ACTN</name>
<dbReference type="GO" id="GO:0016491">
    <property type="term" value="F:oxidoreductase activity"/>
    <property type="evidence" value="ECO:0007669"/>
    <property type="project" value="InterPro"/>
</dbReference>
<evidence type="ECO:0000313" key="2">
    <source>
        <dbReference type="EMBL" id="RNL43189.1"/>
    </source>
</evidence>
<dbReference type="Gene3D" id="3.40.109.10">
    <property type="entry name" value="NADH Oxidase"/>
    <property type="match status" value="1"/>
</dbReference>
<dbReference type="Proteomes" id="UP000278632">
    <property type="component" value="Unassembled WGS sequence"/>
</dbReference>
<organism evidence="2 3">
    <name type="scientific">Paraeggerthella hongkongensis</name>
    <dbReference type="NCBI Taxonomy" id="230658"/>
    <lineage>
        <taxon>Bacteria</taxon>
        <taxon>Bacillati</taxon>
        <taxon>Actinomycetota</taxon>
        <taxon>Coriobacteriia</taxon>
        <taxon>Eggerthellales</taxon>
        <taxon>Eggerthellaceae</taxon>
        <taxon>Paraeggerthella</taxon>
    </lineage>
</organism>
<dbReference type="SUPFAM" id="SSF55469">
    <property type="entry name" value="FMN-dependent nitroreductase-like"/>
    <property type="match status" value="1"/>
</dbReference>
<evidence type="ECO:0000259" key="1">
    <source>
        <dbReference type="Pfam" id="PF00881"/>
    </source>
</evidence>
<dbReference type="AlphaFoldDB" id="A0A3N0B813"/>
<dbReference type="InterPro" id="IPR029479">
    <property type="entry name" value="Nitroreductase"/>
</dbReference>
<sequence length="168" mass="18007">MVEAIYKRASVRAFADEAVTDDQVRAALRAAMAAPSGGNQQPWEFFVVRDAERRSRLSQVTKYAKPADAAPCVIVACMRTEGLRFPSLAVQDMGAAVENLLLAVADMDLGAVWMGIAPDEEPMKAVADIVGAPEGIQPFALVALGRPAAPPAAKGADRYEESRVHWLN</sequence>
<keyword evidence="3" id="KW-1185">Reference proteome</keyword>
<reference evidence="3" key="1">
    <citation type="submission" date="2018-05" db="EMBL/GenBank/DDBJ databases">
        <title>Genome Sequencing of selected type strains of the family Eggerthellaceae.</title>
        <authorList>
            <person name="Danylec N."/>
            <person name="Stoll D.A."/>
            <person name="Doetsch A."/>
            <person name="Huch M."/>
        </authorList>
    </citation>
    <scope>NUCLEOTIDE SEQUENCE [LARGE SCALE GENOMIC DNA]</scope>
    <source>
        <strain evidence="3">DSM 16106</strain>
    </source>
</reference>
<dbReference type="EMBL" id="QICD01000013">
    <property type="protein sequence ID" value="RNL43189.1"/>
    <property type="molecule type" value="Genomic_DNA"/>
</dbReference>
<dbReference type="RefSeq" id="WP_123192328.1">
    <property type="nucleotide sequence ID" value="NZ_QICD01000013.1"/>
</dbReference>
<accession>A0A3N0B813</accession>
<comment type="caution">
    <text evidence="2">The sequence shown here is derived from an EMBL/GenBank/DDBJ whole genome shotgun (WGS) entry which is preliminary data.</text>
</comment>
<dbReference type="PANTHER" id="PTHR23026:SF123">
    <property type="entry name" value="NAD(P)H NITROREDUCTASE RV3131-RELATED"/>
    <property type="match status" value="1"/>
</dbReference>
<dbReference type="PANTHER" id="PTHR23026">
    <property type="entry name" value="NADPH NITROREDUCTASE"/>
    <property type="match status" value="1"/>
</dbReference>